<dbReference type="AlphaFoldDB" id="A0A1I5FHT9"/>
<keyword evidence="2" id="KW-1185">Reference proteome</keyword>
<proteinExistence type="predicted"/>
<evidence type="ECO:0000313" key="2">
    <source>
        <dbReference type="Proteomes" id="UP000198806"/>
    </source>
</evidence>
<name>A0A1I5FHT9_9FIRM</name>
<sequence length="255" mass="30352">MIFNRIKNSTLKIKNNTLDSGRNVKMDRMVYYLEIKKEIEELLKLQDRYFAMYQVYTDPIQRKITPEIRNTIIEQSLTCGQEEADKILSNLKKQEMPFDIYRLIQEYGILIREEDRDDSLNYIYFGAFEEPGTITLYIDNIRKGEELIREYKIKELLNINLKEVVLAHEIFHYIEARNKKLFVNQYRIKLWKLGPYTHTSLLSCTSEIAGMAFAKRLLGLNFSPNVLDVLLLYPHDRNEAKYIYKQIMDNEVNIN</sequence>
<dbReference type="STRING" id="1527.SAMN04489757_11430"/>
<dbReference type="Proteomes" id="UP000198806">
    <property type="component" value="Unassembled WGS sequence"/>
</dbReference>
<gene>
    <name evidence="1" type="ORF">SAMN04489757_11430</name>
</gene>
<reference evidence="1 2" key="1">
    <citation type="submission" date="2016-10" db="EMBL/GenBank/DDBJ databases">
        <authorList>
            <person name="de Groot N.N."/>
        </authorList>
    </citation>
    <scope>NUCLEOTIDE SEQUENCE [LARGE SCALE GENOMIC DNA]</scope>
    <source>
        <strain evidence="1 2">DSM 1283</strain>
    </source>
</reference>
<dbReference type="EMBL" id="FOWD01000014">
    <property type="protein sequence ID" value="SFO23203.1"/>
    <property type="molecule type" value="Genomic_DNA"/>
</dbReference>
<organism evidence="1 2">
    <name type="scientific">Anaerocolumna aminovalerica</name>
    <dbReference type="NCBI Taxonomy" id="1527"/>
    <lineage>
        <taxon>Bacteria</taxon>
        <taxon>Bacillati</taxon>
        <taxon>Bacillota</taxon>
        <taxon>Clostridia</taxon>
        <taxon>Lachnospirales</taxon>
        <taxon>Lachnospiraceae</taxon>
        <taxon>Anaerocolumna</taxon>
    </lineage>
</organism>
<evidence type="ECO:0000313" key="1">
    <source>
        <dbReference type="EMBL" id="SFO23203.1"/>
    </source>
</evidence>
<accession>A0A1I5FHT9</accession>
<protein>
    <submittedName>
        <fullName evidence="1">Uncharacterized protein</fullName>
    </submittedName>
</protein>